<organism evidence="3">
    <name type="scientific">marine metagenome</name>
    <dbReference type="NCBI Taxonomy" id="408172"/>
    <lineage>
        <taxon>unclassified sequences</taxon>
        <taxon>metagenomes</taxon>
        <taxon>ecological metagenomes</taxon>
    </lineage>
</organism>
<dbReference type="PANTHER" id="PTHR16138:SF7">
    <property type="entry name" value="PALMITOYL-PROTEIN THIOESTERASE ABHD10, MITOCHONDRIAL"/>
    <property type="match status" value="1"/>
</dbReference>
<dbReference type="SUPFAM" id="SSF53474">
    <property type="entry name" value="alpha/beta-Hydrolases"/>
    <property type="match status" value="1"/>
</dbReference>
<dbReference type="InterPro" id="IPR022742">
    <property type="entry name" value="Hydrolase_4"/>
</dbReference>
<keyword evidence="1" id="KW-0378">Hydrolase</keyword>
<sequence>MNKFKYLKILNTKKIRYLTNYYKKNLYIVFLHGFMSDLEGDKPKAFLKYCKKQKLGFLGLEYSGHGKSSGKFTQGNISKWSKEVQTTIKKIVKKNNFILVGSSMGSWLSLNQFKYFQKQIKGFLGIGSAPEFLERLMWKKFTKKMKKETIEKKIYNLKHGDYEYPISYQLIKDGRRNKVLNKKINLKILVTMIHGRKDEVVPVVYSRRILTLFSKAKKKLIIINNGDHSLSNKKNLKKIIVELQNIVSNVI</sequence>
<dbReference type="Gene3D" id="3.40.50.1820">
    <property type="entry name" value="alpha/beta hydrolase"/>
    <property type="match status" value="1"/>
</dbReference>
<dbReference type="Pfam" id="PF12146">
    <property type="entry name" value="Hydrolase_4"/>
    <property type="match status" value="1"/>
</dbReference>
<reference evidence="3" key="1">
    <citation type="submission" date="2018-05" db="EMBL/GenBank/DDBJ databases">
        <authorList>
            <person name="Lanie J.A."/>
            <person name="Ng W.-L."/>
            <person name="Kazmierczak K.M."/>
            <person name="Andrzejewski T.M."/>
            <person name="Davidsen T.M."/>
            <person name="Wayne K.J."/>
            <person name="Tettelin H."/>
            <person name="Glass J.I."/>
            <person name="Rusch D."/>
            <person name="Podicherti R."/>
            <person name="Tsui H.-C.T."/>
            <person name="Winkler M.E."/>
        </authorList>
    </citation>
    <scope>NUCLEOTIDE SEQUENCE</scope>
</reference>
<gene>
    <name evidence="3" type="ORF">METZ01_LOCUS118670</name>
</gene>
<evidence type="ECO:0000259" key="2">
    <source>
        <dbReference type="Pfam" id="PF12146"/>
    </source>
</evidence>
<dbReference type="PANTHER" id="PTHR16138">
    <property type="entry name" value="MYCOPHENOLIC ACID ACYL-GLUCURONIDE ESTERASE, MITOCHONDRIAL"/>
    <property type="match status" value="1"/>
</dbReference>
<dbReference type="EMBL" id="UINC01015667">
    <property type="protein sequence ID" value="SVA65816.1"/>
    <property type="molecule type" value="Genomic_DNA"/>
</dbReference>
<dbReference type="GO" id="GO:0008474">
    <property type="term" value="F:palmitoyl-(protein) hydrolase activity"/>
    <property type="evidence" value="ECO:0007669"/>
    <property type="project" value="TreeGrafter"/>
</dbReference>
<dbReference type="AlphaFoldDB" id="A0A381XM19"/>
<dbReference type="GO" id="GO:0005739">
    <property type="term" value="C:mitochondrion"/>
    <property type="evidence" value="ECO:0007669"/>
    <property type="project" value="TreeGrafter"/>
</dbReference>
<accession>A0A381XM19</accession>
<dbReference type="GO" id="GO:0004553">
    <property type="term" value="F:hydrolase activity, hydrolyzing O-glycosyl compounds"/>
    <property type="evidence" value="ECO:0007669"/>
    <property type="project" value="TreeGrafter"/>
</dbReference>
<evidence type="ECO:0000256" key="1">
    <source>
        <dbReference type="ARBA" id="ARBA00022801"/>
    </source>
</evidence>
<protein>
    <recommendedName>
        <fullName evidence="2">Serine aminopeptidase S33 domain-containing protein</fullName>
    </recommendedName>
</protein>
<evidence type="ECO:0000313" key="3">
    <source>
        <dbReference type="EMBL" id="SVA65816.1"/>
    </source>
</evidence>
<feature type="domain" description="Serine aminopeptidase S33" evidence="2">
    <location>
        <begin position="28"/>
        <end position="144"/>
    </location>
</feature>
<dbReference type="InterPro" id="IPR029058">
    <property type="entry name" value="AB_hydrolase_fold"/>
</dbReference>
<name>A0A381XM19_9ZZZZ</name>
<proteinExistence type="predicted"/>
<dbReference type="InterPro" id="IPR052382">
    <property type="entry name" value="ABHD10_acyl-thioesterase"/>
</dbReference>